<evidence type="ECO:0000313" key="4">
    <source>
        <dbReference type="Proteomes" id="UP000187209"/>
    </source>
</evidence>
<evidence type="ECO:0000313" key="3">
    <source>
        <dbReference type="EMBL" id="OMJ68460.1"/>
    </source>
</evidence>
<name>A0A1R2AVP6_9CILI</name>
<sequence>MSTLTGKIGRTAKDNDDSSGSENSSDAEYELQEIRPQVYGSRSSLSRRERKKCCTFACVLDWTIIVIVFLIFYVLCGLFTWALIMAMLANTFDTLVAFGVIWVVFVIVLFTLIIIISTKKLREREAHARAIQEEELRRREGIKANLEKND</sequence>
<feature type="transmembrane region" description="Helical" evidence="2">
    <location>
        <begin position="95"/>
        <end position="116"/>
    </location>
</feature>
<comment type="caution">
    <text evidence="3">The sequence shown here is derived from an EMBL/GenBank/DDBJ whole genome shotgun (WGS) entry which is preliminary data.</text>
</comment>
<evidence type="ECO:0000256" key="1">
    <source>
        <dbReference type="SAM" id="MobiDB-lite"/>
    </source>
</evidence>
<dbReference type="EMBL" id="MPUH01001326">
    <property type="protein sequence ID" value="OMJ68460.1"/>
    <property type="molecule type" value="Genomic_DNA"/>
</dbReference>
<dbReference type="AlphaFoldDB" id="A0A1R2AVP6"/>
<reference evidence="3 4" key="1">
    <citation type="submission" date="2016-11" db="EMBL/GenBank/DDBJ databases">
        <title>The macronuclear genome of Stentor coeruleus: a giant cell with tiny introns.</title>
        <authorList>
            <person name="Slabodnick M."/>
            <person name="Ruby J.G."/>
            <person name="Reiff S.B."/>
            <person name="Swart E.C."/>
            <person name="Gosai S."/>
            <person name="Prabakaran S."/>
            <person name="Witkowska E."/>
            <person name="Larue G.E."/>
            <person name="Fisher S."/>
            <person name="Freeman R.M."/>
            <person name="Gunawardena J."/>
            <person name="Chu W."/>
            <person name="Stover N.A."/>
            <person name="Gregory B.D."/>
            <person name="Nowacki M."/>
            <person name="Derisi J."/>
            <person name="Roy S.W."/>
            <person name="Marshall W.F."/>
            <person name="Sood P."/>
        </authorList>
    </citation>
    <scope>NUCLEOTIDE SEQUENCE [LARGE SCALE GENOMIC DNA]</scope>
    <source>
        <strain evidence="3">WM001</strain>
    </source>
</reference>
<keyword evidence="2" id="KW-0812">Transmembrane</keyword>
<proteinExistence type="predicted"/>
<feature type="region of interest" description="Disordered" evidence="1">
    <location>
        <begin position="1"/>
        <end position="30"/>
    </location>
</feature>
<organism evidence="3 4">
    <name type="scientific">Stentor coeruleus</name>
    <dbReference type="NCBI Taxonomy" id="5963"/>
    <lineage>
        <taxon>Eukaryota</taxon>
        <taxon>Sar</taxon>
        <taxon>Alveolata</taxon>
        <taxon>Ciliophora</taxon>
        <taxon>Postciliodesmatophora</taxon>
        <taxon>Heterotrichea</taxon>
        <taxon>Heterotrichida</taxon>
        <taxon>Stentoridae</taxon>
        <taxon>Stentor</taxon>
    </lineage>
</organism>
<dbReference type="Proteomes" id="UP000187209">
    <property type="component" value="Unassembled WGS sequence"/>
</dbReference>
<protein>
    <submittedName>
        <fullName evidence="3">Uncharacterized protein</fullName>
    </submittedName>
</protein>
<gene>
    <name evidence="3" type="ORF">SteCoe_34066</name>
</gene>
<keyword evidence="2" id="KW-1133">Transmembrane helix</keyword>
<accession>A0A1R2AVP6</accession>
<evidence type="ECO:0000256" key="2">
    <source>
        <dbReference type="SAM" id="Phobius"/>
    </source>
</evidence>
<keyword evidence="2" id="KW-0472">Membrane</keyword>
<feature type="transmembrane region" description="Helical" evidence="2">
    <location>
        <begin position="56"/>
        <end position="89"/>
    </location>
</feature>
<keyword evidence="4" id="KW-1185">Reference proteome</keyword>